<keyword evidence="9" id="KW-1185">Reference proteome</keyword>
<dbReference type="InterPro" id="IPR036259">
    <property type="entry name" value="MFS_trans_sf"/>
</dbReference>
<evidence type="ECO:0000256" key="1">
    <source>
        <dbReference type="ARBA" id="ARBA00004141"/>
    </source>
</evidence>
<evidence type="ECO:0000256" key="6">
    <source>
        <dbReference type="SAM" id="Phobius"/>
    </source>
</evidence>
<keyword evidence="5 6" id="KW-0472">Membrane</keyword>
<accession>A0ABT0LEZ7</accession>
<feature type="domain" description="Major facilitator superfamily (MFS) profile" evidence="7">
    <location>
        <begin position="14"/>
        <end position="455"/>
    </location>
</feature>
<dbReference type="PRINTS" id="PR01036">
    <property type="entry name" value="TCRTETB"/>
</dbReference>
<dbReference type="PANTHER" id="PTHR42718:SF9">
    <property type="entry name" value="MAJOR FACILITATOR SUPERFAMILY MULTIDRUG TRANSPORTER MFSC"/>
    <property type="match status" value="1"/>
</dbReference>
<dbReference type="PANTHER" id="PTHR42718">
    <property type="entry name" value="MAJOR FACILITATOR SUPERFAMILY MULTIDRUG TRANSPORTER MFSC"/>
    <property type="match status" value="1"/>
</dbReference>
<sequence>MSRCENQHLFNKGGLLAIVLAVFIFGCDFTIFAAILPVLSREFSLDVTDTQWIFNGYALTIGVLIITGGRLADLYGRKRVLLIGFSLFIFFSILGGFSGSVWGLIVCRALMGIGVALSWPALLGMLYSIIPRKNAGIAGGILAGVGSLGNAMGPLIGAAITDFGSWRWVMWVNVPFSLFVMVLLWRYIVKEVYCEATFTIHYINVFILSFSLFCLLLGLDLAVDLGFNHVFILGLFSAFIVSLYGFRRLDFNLDNNALIPHYITKNKQFMLICLLAALVSTQFFSLLLYLPQFFSQQWHYSAIQSSVGILPIILTCVLFAFIGGVLLGYIGRLWVMRVSIVVILLGVGLLSRISASSDKEVLFIGMMLFGAGLGLFNPSITTQAMTLVNPESMSLAGGILYMFRIAGGAIGLAVNTSIIASSASLLQGIQFAFLFNLFLSVLCLILMMGFIHSKGTATIVN</sequence>
<evidence type="ECO:0000256" key="2">
    <source>
        <dbReference type="ARBA" id="ARBA00022448"/>
    </source>
</evidence>
<keyword evidence="3 6" id="KW-0812">Transmembrane</keyword>
<feature type="transmembrane region" description="Helical" evidence="6">
    <location>
        <begin position="401"/>
        <end position="423"/>
    </location>
</feature>
<evidence type="ECO:0000256" key="3">
    <source>
        <dbReference type="ARBA" id="ARBA00022692"/>
    </source>
</evidence>
<feature type="transmembrane region" description="Helical" evidence="6">
    <location>
        <begin position="361"/>
        <end position="380"/>
    </location>
</feature>
<keyword evidence="4 6" id="KW-1133">Transmembrane helix</keyword>
<feature type="transmembrane region" description="Helical" evidence="6">
    <location>
        <begin position="302"/>
        <end position="327"/>
    </location>
</feature>
<evidence type="ECO:0000259" key="7">
    <source>
        <dbReference type="PROSITE" id="PS50850"/>
    </source>
</evidence>
<evidence type="ECO:0000313" key="8">
    <source>
        <dbReference type="EMBL" id="MCL1126277.1"/>
    </source>
</evidence>
<name>A0ABT0LEZ7_9GAMM</name>
<evidence type="ECO:0000256" key="4">
    <source>
        <dbReference type="ARBA" id="ARBA00022989"/>
    </source>
</evidence>
<feature type="transmembrane region" description="Helical" evidence="6">
    <location>
        <begin position="429"/>
        <end position="451"/>
    </location>
</feature>
<dbReference type="Proteomes" id="UP001203423">
    <property type="component" value="Unassembled WGS sequence"/>
</dbReference>
<comment type="caution">
    <text evidence="8">The sequence shown here is derived from an EMBL/GenBank/DDBJ whole genome shotgun (WGS) entry which is preliminary data.</text>
</comment>
<evidence type="ECO:0000256" key="5">
    <source>
        <dbReference type="ARBA" id="ARBA00023136"/>
    </source>
</evidence>
<keyword evidence="2" id="KW-0813">Transport</keyword>
<proteinExistence type="predicted"/>
<evidence type="ECO:0000313" key="9">
    <source>
        <dbReference type="Proteomes" id="UP001203423"/>
    </source>
</evidence>
<feature type="transmembrane region" description="Helical" evidence="6">
    <location>
        <begin position="334"/>
        <end position="355"/>
    </location>
</feature>
<feature type="transmembrane region" description="Helical" evidence="6">
    <location>
        <begin position="80"/>
        <end position="105"/>
    </location>
</feature>
<gene>
    <name evidence="8" type="ORF">L2764_17770</name>
</gene>
<feature type="transmembrane region" description="Helical" evidence="6">
    <location>
        <begin position="51"/>
        <end position="68"/>
    </location>
</feature>
<feature type="transmembrane region" description="Helical" evidence="6">
    <location>
        <begin position="200"/>
        <end position="219"/>
    </location>
</feature>
<dbReference type="RefSeq" id="WP_248941667.1">
    <property type="nucleotide sequence ID" value="NZ_JAKIKS010000081.1"/>
</dbReference>
<dbReference type="InterPro" id="IPR011701">
    <property type="entry name" value="MFS"/>
</dbReference>
<reference evidence="8 9" key="1">
    <citation type="submission" date="2022-01" db="EMBL/GenBank/DDBJ databases">
        <title>Whole genome-based taxonomy of the Shewanellaceae.</title>
        <authorList>
            <person name="Martin-Rodriguez A.J."/>
        </authorList>
    </citation>
    <scope>NUCLEOTIDE SEQUENCE [LARGE SCALE GENOMIC DNA]</scope>
    <source>
        <strain evidence="8 9">DSM 17177</strain>
    </source>
</reference>
<protein>
    <submittedName>
        <fullName evidence="8">MFS transporter</fullName>
    </submittedName>
</protein>
<dbReference type="InterPro" id="IPR020846">
    <property type="entry name" value="MFS_dom"/>
</dbReference>
<dbReference type="PROSITE" id="PS00216">
    <property type="entry name" value="SUGAR_TRANSPORT_1"/>
    <property type="match status" value="1"/>
</dbReference>
<feature type="transmembrane region" description="Helical" evidence="6">
    <location>
        <begin position="225"/>
        <end position="246"/>
    </location>
</feature>
<comment type="subcellular location">
    <subcellularLocation>
        <location evidence="1">Membrane</location>
        <topology evidence="1">Multi-pass membrane protein</topology>
    </subcellularLocation>
</comment>
<dbReference type="PROSITE" id="PS50850">
    <property type="entry name" value="MFS"/>
    <property type="match status" value="1"/>
</dbReference>
<dbReference type="CDD" id="cd17321">
    <property type="entry name" value="MFS_MMR_MDR_like"/>
    <property type="match status" value="1"/>
</dbReference>
<feature type="transmembrane region" description="Helical" evidence="6">
    <location>
        <begin position="168"/>
        <end position="188"/>
    </location>
</feature>
<feature type="transmembrane region" description="Helical" evidence="6">
    <location>
        <begin position="269"/>
        <end position="290"/>
    </location>
</feature>
<dbReference type="Pfam" id="PF07690">
    <property type="entry name" value="MFS_1"/>
    <property type="match status" value="1"/>
</dbReference>
<organism evidence="8 9">
    <name type="scientific">Shewanella surugensis</name>
    <dbReference type="NCBI Taxonomy" id="212020"/>
    <lineage>
        <taxon>Bacteria</taxon>
        <taxon>Pseudomonadati</taxon>
        <taxon>Pseudomonadota</taxon>
        <taxon>Gammaproteobacteria</taxon>
        <taxon>Alteromonadales</taxon>
        <taxon>Shewanellaceae</taxon>
        <taxon>Shewanella</taxon>
    </lineage>
</organism>
<dbReference type="EMBL" id="JAKIKS010000081">
    <property type="protein sequence ID" value="MCL1126277.1"/>
    <property type="molecule type" value="Genomic_DNA"/>
</dbReference>
<dbReference type="Gene3D" id="1.20.1250.20">
    <property type="entry name" value="MFS general substrate transporter like domains"/>
    <property type="match status" value="2"/>
</dbReference>
<dbReference type="SUPFAM" id="SSF103473">
    <property type="entry name" value="MFS general substrate transporter"/>
    <property type="match status" value="1"/>
</dbReference>
<feature type="transmembrane region" description="Helical" evidence="6">
    <location>
        <begin position="111"/>
        <end position="130"/>
    </location>
</feature>
<feature type="transmembrane region" description="Helical" evidence="6">
    <location>
        <begin position="137"/>
        <end position="156"/>
    </location>
</feature>
<feature type="transmembrane region" description="Helical" evidence="6">
    <location>
        <begin position="15"/>
        <end position="39"/>
    </location>
</feature>
<dbReference type="InterPro" id="IPR005829">
    <property type="entry name" value="Sugar_transporter_CS"/>
</dbReference>
<dbReference type="PROSITE" id="PS51257">
    <property type="entry name" value="PROKAR_LIPOPROTEIN"/>
    <property type="match status" value="1"/>
</dbReference>